<comment type="caution">
    <text evidence="1">The sequence shown here is derived from an EMBL/GenBank/DDBJ whole genome shotgun (WGS) entry which is preliminary data.</text>
</comment>
<dbReference type="AlphaFoldDB" id="A0A4R9GK71"/>
<organism evidence="1 2">
    <name type="scientific">Leptospira fletcheri</name>
    <dbReference type="NCBI Taxonomy" id="2484981"/>
    <lineage>
        <taxon>Bacteria</taxon>
        <taxon>Pseudomonadati</taxon>
        <taxon>Spirochaetota</taxon>
        <taxon>Spirochaetia</taxon>
        <taxon>Leptospirales</taxon>
        <taxon>Leptospiraceae</taxon>
        <taxon>Leptospira</taxon>
    </lineage>
</organism>
<sequence length="100" mass="11468">MKEIKVSDEDPETFLRKLKKAVSGGELGALTSFDLQGEDFCIRFSGLGESRIWYKLERRETGFSAVRRKEKIALLHHPFRGEMEKNLGNILRRLGAELSE</sequence>
<dbReference type="OrthoDB" id="330564at2"/>
<evidence type="ECO:0000313" key="2">
    <source>
        <dbReference type="Proteomes" id="UP000298458"/>
    </source>
</evidence>
<dbReference type="EMBL" id="RQET01000001">
    <property type="protein sequence ID" value="TGK13979.1"/>
    <property type="molecule type" value="Genomic_DNA"/>
</dbReference>
<proteinExistence type="predicted"/>
<accession>A0A4R9GK71</accession>
<dbReference type="Proteomes" id="UP000298458">
    <property type="component" value="Unassembled WGS sequence"/>
</dbReference>
<gene>
    <name evidence="1" type="ORF">EHO60_01145</name>
</gene>
<keyword evidence="2" id="KW-1185">Reference proteome</keyword>
<evidence type="ECO:0000313" key="1">
    <source>
        <dbReference type="EMBL" id="TGK13979.1"/>
    </source>
</evidence>
<name>A0A4R9GK71_9LEPT</name>
<protein>
    <submittedName>
        <fullName evidence="1">Uncharacterized protein</fullName>
    </submittedName>
</protein>
<reference evidence="1" key="1">
    <citation type="journal article" date="2019" name="PLoS Negl. Trop. Dis.">
        <title>Revisiting the worldwide diversity of Leptospira species in the environment.</title>
        <authorList>
            <person name="Vincent A.T."/>
            <person name="Schiettekatte O."/>
            <person name="Bourhy P."/>
            <person name="Veyrier F.J."/>
            <person name="Picardeau M."/>
        </authorList>
    </citation>
    <scope>NUCLEOTIDE SEQUENCE [LARGE SCALE GENOMIC DNA]</scope>
    <source>
        <strain evidence="1">SSW15</strain>
    </source>
</reference>
<dbReference type="RefSeq" id="WP_135766320.1">
    <property type="nucleotide sequence ID" value="NZ_RQET01000001.1"/>
</dbReference>